<dbReference type="AlphaFoldDB" id="A0A8H9BVT3"/>
<accession>A0A8H9BVT3</accession>
<comment type="caution">
    <text evidence="1">The sequence shown here is derived from an EMBL/GenBank/DDBJ whole genome shotgun (WGS) entry which is preliminary data.</text>
</comment>
<evidence type="ECO:0000313" key="1">
    <source>
        <dbReference type="EMBL" id="EGQ4384439.1"/>
    </source>
</evidence>
<organism evidence="1 2">
    <name type="scientific">Staphylococcus pseudintermedius</name>
    <dbReference type="NCBI Taxonomy" id="283734"/>
    <lineage>
        <taxon>Bacteria</taxon>
        <taxon>Bacillati</taxon>
        <taxon>Bacillota</taxon>
        <taxon>Bacilli</taxon>
        <taxon>Bacillales</taxon>
        <taxon>Staphylococcaceae</taxon>
        <taxon>Staphylococcus</taxon>
        <taxon>Staphylococcus intermedius group</taxon>
    </lineage>
</organism>
<gene>
    <name evidence="1" type="ORF">EGV54_04945</name>
</gene>
<dbReference type="RefSeq" id="WP_140241674.1">
    <property type="nucleotide sequence ID" value="NZ_QGPB01000016.1"/>
</dbReference>
<protein>
    <submittedName>
        <fullName evidence="1">Uncharacterized protein</fullName>
    </submittedName>
</protein>
<dbReference type="EMBL" id="AAXKXX010000004">
    <property type="protein sequence ID" value="EGQ4384439.1"/>
    <property type="molecule type" value="Genomic_DNA"/>
</dbReference>
<reference evidence="1 2" key="1">
    <citation type="submission" date="2018-11" db="EMBL/GenBank/DDBJ databases">
        <authorList>
            <consortium name="Veterinary Laboratory Investigation and Response Network"/>
        </authorList>
    </citation>
    <scope>NUCLEOTIDE SEQUENCE [LARGE SCALE GENOMIC DNA]</scope>
    <source>
        <strain evidence="1 2">SPSE-18-VL-LA-PA-Ryan-0021</strain>
    </source>
</reference>
<evidence type="ECO:0000313" key="2">
    <source>
        <dbReference type="Proteomes" id="UP000600220"/>
    </source>
</evidence>
<dbReference type="Proteomes" id="UP000600220">
    <property type="component" value="Unassembled WGS sequence"/>
</dbReference>
<name>A0A8H9BVT3_STAPS</name>
<sequence>MSNSNKNTIIFTFLDNKNEEFMSSIGDVQKVEMSTTLLRLFITHRDGDTQIIFLDHFKDSLTSLQFSSDIELIYIK</sequence>
<proteinExistence type="predicted"/>
<keyword evidence="2" id="KW-1185">Reference proteome</keyword>